<organism evidence="2 3">
    <name type="scientific">Cupriavidus malaysiensis</name>
    <dbReference type="NCBI Taxonomy" id="367825"/>
    <lineage>
        <taxon>Bacteria</taxon>
        <taxon>Pseudomonadati</taxon>
        <taxon>Pseudomonadota</taxon>
        <taxon>Betaproteobacteria</taxon>
        <taxon>Burkholderiales</taxon>
        <taxon>Burkholderiaceae</taxon>
        <taxon>Cupriavidus</taxon>
    </lineage>
</organism>
<evidence type="ECO:0000256" key="1">
    <source>
        <dbReference type="SAM" id="MobiDB-lite"/>
    </source>
</evidence>
<sequence length="103" mass="11910">MMRAKQTKHGHYASPTYRSWRAMLARCSDPTHEQFKDYGGRGIKVAEAWKTSFQAFLADMGERPPDKTLDRIESNGNYEPGNCRWATRTEQNRNKRATAKDTQ</sequence>
<gene>
    <name evidence="2" type="ORF">BKK80_13605</name>
</gene>
<proteinExistence type="predicted"/>
<keyword evidence="3" id="KW-1185">Reference proteome</keyword>
<evidence type="ECO:0008006" key="4">
    <source>
        <dbReference type="Google" id="ProtNLM"/>
    </source>
</evidence>
<evidence type="ECO:0000313" key="3">
    <source>
        <dbReference type="Proteomes" id="UP000177515"/>
    </source>
</evidence>
<dbReference type="EMBL" id="CP017754">
    <property type="protein sequence ID" value="AOZ06736.1"/>
    <property type="molecule type" value="Genomic_DNA"/>
</dbReference>
<feature type="compositionally biased region" description="Basic and acidic residues" evidence="1">
    <location>
        <begin position="90"/>
        <end position="103"/>
    </location>
</feature>
<accession>A0ABM6F5G9</accession>
<name>A0ABM6F5G9_9BURK</name>
<feature type="region of interest" description="Disordered" evidence="1">
    <location>
        <begin position="61"/>
        <end position="103"/>
    </location>
</feature>
<feature type="compositionally biased region" description="Basic and acidic residues" evidence="1">
    <location>
        <begin position="61"/>
        <end position="73"/>
    </location>
</feature>
<reference evidence="2 3" key="1">
    <citation type="submission" date="2016-10" db="EMBL/GenBank/DDBJ databases">
        <title>Complete genome sequences of three Cupriavidus strains isolated from various Malaysian environments.</title>
        <authorList>
            <person name="Abdullah A.A.-A."/>
            <person name="Shafie N.A.H."/>
            <person name="Lau N.S."/>
        </authorList>
    </citation>
    <scope>NUCLEOTIDE SEQUENCE [LARGE SCALE GENOMIC DNA]</scope>
    <source>
        <strain evidence="2 3">USMAA1020</strain>
    </source>
</reference>
<evidence type="ECO:0000313" key="2">
    <source>
        <dbReference type="EMBL" id="AOZ06736.1"/>
    </source>
</evidence>
<dbReference type="Proteomes" id="UP000177515">
    <property type="component" value="Chromosome 1"/>
</dbReference>
<protein>
    <recommendedName>
        <fullName evidence="4">HNH endonuclease</fullName>
    </recommendedName>
</protein>